<keyword evidence="4" id="KW-0443">Lipid metabolism</keyword>
<accession>N1QDU5</accession>
<dbReference type="SUPFAM" id="SSF69593">
    <property type="entry name" value="Glycerol-3-phosphate (1)-acyltransferase"/>
    <property type="match status" value="1"/>
</dbReference>
<dbReference type="GO" id="GO:0005783">
    <property type="term" value="C:endoplasmic reticulum"/>
    <property type="evidence" value="ECO:0007669"/>
    <property type="project" value="TreeGrafter"/>
</dbReference>
<keyword evidence="5" id="KW-1133">Transmembrane helix</keyword>
<dbReference type="eggNOG" id="KOG2848">
    <property type="taxonomic scope" value="Eukaryota"/>
</dbReference>
<evidence type="ECO:0000313" key="8">
    <source>
        <dbReference type="Proteomes" id="UP000016931"/>
    </source>
</evidence>
<dbReference type="SMART" id="SM00563">
    <property type="entry name" value="PlsC"/>
    <property type="match status" value="1"/>
</dbReference>
<feature type="domain" description="Phospholipid/glycerol acyltransferase" evidence="6">
    <location>
        <begin position="110"/>
        <end position="227"/>
    </location>
</feature>
<sequence>MSSFLFYLTTIITLFTLLIHALNFLSRSLNLPILSFYARSLASFLALILCATYGTVASALLSLFDAGGLGQYYTARAFKWTMLLFTGVWFEIQDAGPQEEGGWLNTTRPAVFVGNHQTELDVCMLGHVFPPWCVVTAKKSLKYTPVLGWFMALSRTVFIERKSRTQAFAAFDEAAKQMVTHKQSVFIFPEGTRSYYSHPDLLAFKKGAFHLAIQAQVPVVPIVVANYSNVLDVKRKRFVPGRIPVRVLEPVSTKGMSKEDVDALMENVRGKMLEALKELHEQVVKDGVAVKTETDSTATGTARENGVMDDVKERKVMNAAA</sequence>
<dbReference type="PANTHER" id="PTHR10434">
    <property type="entry name" value="1-ACYL-SN-GLYCEROL-3-PHOSPHATE ACYLTRANSFERASE"/>
    <property type="match status" value="1"/>
</dbReference>
<dbReference type="Pfam" id="PF01553">
    <property type="entry name" value="Acyltransferase"/>
    <property type="match status" value="1"/>
</dbReference>
<keyword evidence="5" id="KW-0472">Membrane</keyword>
<proteinExistence type="inferred from homology"/>
<evidence type="ECO:0000313" key="7">
    <source>
        <dbReference type="EMBL" id="EMF10341.1"/>
    </source>
</evidence>
<dbReference type="RefSeq" id="XP_016758462.1">
    <property type="nucleotide sequence ID" value="XM_016906214.1"/>
</dbReference>
<dbReference type="GeneID" id="27903351"/>
<dbReference type="InterPro" id="IPR004552">
    <property type="entry name" value="AGP_acyltrans"/>
</dbReference>
<name>N1QDU5_SPHMS</name>
<evidence type="ECO:0000256" key="3">
    <source>
        <dbReference type="ARBA" id="ARBA00023315"/>
    </source>
</evidence>
<reference evidence="7 8" key="1">
    <citation type="journal article" date="2012" name="PLoS Pathog.">
        <title>Diverse lifestyles and strategies of plant pathogenesis encoded in the genomes of eighteen Dothideomycetes fungi.</title>
        <authorList>
            <person name="Ohm R.A."/>
            <person name="Feau N."/>
            <person name="Henrissat B."/>
            <person name="Schoch C.L."/>
            <person name="Horwitz B.A."/>
            <person name="Barry K.W."/>
            <person name="Condon B.J."/>
            <person name="Copeland A.C."/>
            <person name="Dhillon B."/>
            <person name="Glaser F."/>
            <person name="Hesse C.N."/>
            <person name="Kosti I."/>
            <person name="LaButti K."/>
            <person name="Lindquist E.A."/>
            <person name="Lucas S."/>
            <person name="Salamov A.A."/>
            <person name="Bradshaw R.E."/>
            <person name="Ciuffetti L."/>
            <person name="Hamelin R.C."/>
            <person name="Kema G.H.J."/>
            <person name="Lawrence C."/>
            <person name="Scott J.A."/>
            <person name="Spatafora J.W."/>
            <person name="Turgeon B.G."/>
            <person name="de Wit P.J.G.M."/>
            <person name="Zhong S."/>
            <person name="Goodwin S.B."/>
            <person name="Grigoriev I.V."/>
        </authorList>
    </citation>
    <scope>NUCLEOTIDE SEQUENCE [LARGE SCALE GENOMIC DNA]</scope>
    <source>
        <strain evidence="7 8">SO2202</strain>
    </source>
</reference>
<dbReference type="GO" id="GO:0003841">
    <property type="term" value="F:1-acylglycerol-3-phosphate O-acyltransferase activity"/>
    <property type="evidence" value="ECO:0007669"/>
    <property type="project" value="UniProtKB-UniRule"/>
</dbReference>
<dbReference type="EC" id="2.3.1.51" evidence="4"/>
<evidence type="ECO:0000256" key="2">
    <source>
        <dbReference type="ARBA" id="ARBA00022679"/>
    </source>
</evidence>
<organism evidence="7 8">
    <name type="scientific">Sphaerulina musiva (strain SO2202)</name>
    <name type="common">Poplar stem canker fungus</name>
    <name type="synonym">Septoria musiva</name>
    <dbReference type="NCBI Taxonomy" id="692275"/>
    <lineage>
        <taxon>Eukaryota</taxon>
        <taxon>Fungi</taxon>
        <taxon>Dikarya</taxon>
        <taxon>Ascomycota</taxon>
        <taxon>Pezizomycotina</taxon>
        <taxon>Dothideomycetes</taxon>
        <taxon>Dothideomycetidae</taxon>
        <taxon>Mycosphaerellales</taxon>
        <taxon>Mycosphaerellaceae</taxon>
        <taxon>Sphaerulina</taxon>
    </lineage>
</organism>
<evidence type="ECO:0000256" key="5">
    <source>
        <dbReference type="SAM" id="Phobius"/>
    </source>
</evidence>
<dbReference type="OMA" id="LLYQWSM"/>
<keyword evidence="4" id="KW-0594">Phospholipid biosynthesis</keyword>
<dbReference type="STRING" id="692275.N1QDU5"/>
<evidence type="ECO:0000256" key="4">
    <source>
        <dbReference type="RuleBase" id="RU361267"/>
    </source>
</evidence>
<comment type="similarity">
    <text evidence="1 4">Belongs to the 1-acyl-sn-glycerol-3-phosphate acyltransferase family.</text>
</comment>
<keyword evidence="4" id="KW-0444">Lipid biosynthesis</keyword>
<feature type="transmembrane region" description="Helical" evidence="5">
    <location>
        <begin position="6"/>
        <end position="25"/>
    </location>
</feature>
<evidence type="ECO:0000259" key="6">
    <source>
        <dbReference type="SMART" id="SM00563"/>
    </source>
</evidence>
<keyword evidence="2 4" id="KW-0808">Transferase</keyword>
<dbReference type="Proteomes" id="UP000016931">
    <property type="component" value="Unassembled WGS sequence"/>
</dbReference>
<keyword evidence="5" id="KW-0812">Transmembrane</keyword>
<dbReference type="GO" id="GO:0005811">
    <property type="term" value="C:lipid droplet"/>
    <property type="evidence" value="ECO:0007669"/>
    <property type="project" value="EnsemblFungi"/>
</dbReference>
<keyword evidence="3 4" id="KW-0012">Acyltransferase</keyword>
<gene>
    <name evidence="7" type="ORF">SEPMUDRAFT_150492</name>
</gene>
<dbReference type="AlphaFoldDB" id="N1QDU5"/>
<evidence type="ECO:0000256" key="1">
    <source>
        <dbReference type="ARBA" id="ARBA00008655"/>
    </source>
</evidence>
<dbReference type="GO" id="GO:0016020">
    <property type="term" value="C:membrane"/>
    <property type="evidence" value="ECO:0007669"/>
    <property type="project" value="InterPro"/>
</dbReference>
<dbReference type="HOGENOM" id="CLU_027938_10_0_1"/>
<dbReference type="PANTHER" id="PTHR10434:SF11">
    <property type="entry name" value="1-ACYL-SN-GLYCEROL-3-PHOSPHATE ACYLTRANSFERASE"/>
    <property type="match status" value="1"/>
</dbReference>
<comment type="domain">
    <text evidence="4">The HXXXXD motif is essential for acyltransferase activity and may constitute the binding site for the phosphate moiety of the glycerol-3-phosphate.</text>
</comment>
<protein>
    <recommendedName>
        <fullName evidence="4">1-acyl-sn-glycerol-3-phosphate acyltransferase</fullName>
        <ecNumber evidence="4">2.3.1.51</ecNumber>
    </recommendedName>
</protein>
<feature type="transmembrane region" description="Helical" evidence="5">
    <location>
        <begin position="37"/>
        <end position="64"/>
    </location>
</feature>
<comment type="catalytic activity">
    <reaction evidence="4">
        <text>a 1-acyl-sn-glycero-3-phosphate + an acyl-CoA = a 1,2-diacyl-sn-glycero-3-phosphate + CoA</text>
        <dbReference type="Rhea" id="RHEA:19709"/>
        <dbReference type="ChEBI" id="CHEBI:57287"/>
        <dbReference type="ChEBI" id="CHEBI:57970"/>
        <dbReference type="ChEBI" id="CHEBI:58342"/>
        <dbReference type="ChEBI" id="CHEBI:58608"/>
        <dbReference type="EC" id="2.3.1.51"/>
    </reaction>
</comment>
<dbReference type="OrthoDB" id="202234at2759"/>
<keyword evidence="8" id="KW-1185">Reference proteome</keyword>
<keyword evidence="4" id="KW-1208">Phospholipid metabolism</keyword>
<dbReference type="NCBIfam" id="TIGR00530">
    <property type="entry name" value="AGP_acyltrn"/>
    <property type="match status" value="1"/>
</dbReference>
<dbReference type="InterPro" id="IPR002123">
    <property type="entry name" value="Plipid/glycerol_acylTrfase"/>
</dbReference>
<dbReference type="GO" id="GO:0006654">
    <property type="term" value="P:phosphatidic acid biosynthetic process"/>
    <property type="evidence" value="ECO:0007669"/>
    <property type="project" value="TreeGrafter"/>
</dbReference>
<dbReference type="EMBL" id="KB456267">
    <property type="protein sequence ID" value="EMF10341.1"/>
    <property type="molecule type" value="Genomic_DNA"/>
</dbReference>
<dbReference type="CDD" id="cd07989">
    <property type="entry name" value="LPLAT_AGPAT-like"/>
    <property type="match status" value="1"/>
</dbReference>